<keyword evidence="2" id="KW-1185">Reference proteome</keyword>
<comment type="caution">
    <text evidence="1">The sequence shown here is derived from an EMBL/GenBank/DDBJ whole genome shotgun (WGS) entry which is preliminary data.</text>
</comment>
<dbReference type="EMBL" id="JAMKBI010000025">
    <property type="protein sequence ID" value="MCZ8535488.1"/>
    <property type="molecule type" value="Genomic_DNA"/>
</dbReference>
<proteinExistence type="predicted"/>
<dbReference type="RefSeq" id="WP_269923450.1">
    <property type="nucleotide sequence ID" value="NZ_JAMKBI010000025.1"/>
</dbReference>
<evidence type="ECO:0000313" key="1">
    <source>
        <dbReference type="EMBL" id="MCZ8535488.1"/>
    </source>
</evidence>
<accession>A0A9X3RCK7</accession>
<reference evidence="1" key="1">
    <citation type="submission" date="2022-05" db="EMBL/GenBank/DDBJ databases">
        <authorList>
            <person name="Colautti A."/>
            <person name="Iacumin L."/>
        </authorList>
    </citation>
    <scope>NUCLEOTIDE SEQUENCE</scope>
    <source>
        <strain evidence="1">DSM 30747</strain>
    </source>
</reference>
<organism evidence="1 2">
    <name type="scientific">Psychrobacillus psychrodurans</name>
    <dbReference type="NCBI Taxonomy" id="126157"/>
    <lineage>
        <taxon>Bacteria</taxon>
        <taxon>Bacillati</taxon>
        <taxon>Bacillota</taxon>
        <taxon>Bacilli</taxon>
        <taxon>Bacillales</taxon>
        <taxon>Bacillaceae</taxon>
        <taxon>Psychrobacillus</taxon>
    </lineage>
</organism>
<sequence>MKIRRRLPDGSFGELEQVFPPTADPLLVAAFEAIAMQNEMFVAQQAEMELMKEEIKILKGGVE</sequence>
<name>A0A9X3RCK7_9BACI</name>
<evidence type="ECO:0000313" key="2">
    <source>
        <dbReference type="Proteomes" id="UP001152172"/>
    </source>
</evidence>
<dbReference type="Proteomes" id="UP001152172">
    <property type="component" value="Unassembled WGS sequence"/>
</dbReference>
<protein>
    <submittedName>
        <fullName evidence="1">Uncharacterized protein</fullName>
    </submittedName>
</protein>
<gene>
    <name evidence="1" type="ORF">M9R61_19505</name>
</gene>
<dbReference type="AlphaFoldDB" id="A0A9X3RCK7"/>